<organism evidence="3 4">
    <name type="scientific">Anthostomella pinea</name>
    <dbReference type="NCBI Taxonomy" id="933095"/>
    <lineage>
        <taxon>Eukaryota</taxon>
        <taxon>Fungi</taxon>
        <taxon>Dikarya</taxon>
        <taxon>Ascomycota</taxon>
        <taxon>Pezizomycotina</taxon>
        <taxon>Sordariomycetes</taxon>
        <taxon>Xylariomycetidae</taxon>
        <taxon>Xylariales</taxon>
        <taxon>Xylariaceae</taxon>
        <taxon>Anthostomella</taxon>
    </lineage>
</organism>
<dbReference type="PANTHER" id="PTHR35910:SF6">
    <property type="entry name" value="2EXR DOMAIN-CONTAINING PROTEIN"/>
    <property type="match status" value="1"/>
</dbReference>
<proteinExistence type="predicted"/>
<dbReference type="PANTHER" id="PTHR35910">
    <property type="entry name" value="2EXR DOMAIN-CONTAINING PROTEIN"/>
    <property type="match status" value="1"/>
</dbReference>
<feature type="region of interest" description="Disordered" evidence="1">
    <location>
        <begin position="1"/>
        <end position="21"/>
    </location>
</feature>
<comment type="caution">
    <text evidence="3">The sequence shown here is derived from an EMBL/GenBank/DDBJ whole genome shotgun (WGS) entry which is preliminary data.</text>
</comment>
<feature type="domain" description="2EXR" evidence="2">
    <location>
        <begin position="79"/>
        <end position="159"/>
    </location>
</feature>
<keyword evidence="4" id="KW-1185">Reference proteome</keyword>
<evidence type="ECO:0000313" key="4">
    <source>
        <dbReference type="Proteomes" id="UP001295740"/>
    </source>
</evidence>
<feature type="compositionally biased region" description="Acidic residues" evidence="1">
    <location>
        <begin position="1"/>
        <end position="14"/>
    </location>
</feature>
<protein>
    <submittedName>
        <fullName evidence="3">Uu.00g127680.m01.CDS01</fullName>
    </submittedName>
</protein>
<dbReference type="Proteomes" id="UP001295740">
    <property type="component" value="Unassembled WGS sequence"/>
</dbReference>
<name>A0AAI8VI51_9PEZI</name>
<dbReference type="Pfam" id="PF20150">
    <property type="entry name" value="2EXR"/>
    <property type="match status" value="1"/>
</dbReference>
<evidence type="ECO:0000259" key="2">
    <source>
        <dbReference type="Pfam" id="PF20150"/>
    </source>
</evidence>
<dbReference type="InterPro" id="IPR045518">
    <property type="entry name" value="2EXR"/>
</dbReference>
<sequence>MDASDSSDTEDSSMSDDTVGMQIDQVSNRNMLKLILRNTDDLIKDDSNRHHLLQARLTRLGTRNRNLGHMCAREPSRKFPKFGNLPHKLRCRIWDFAIPQRYFMATDFCAFGHVTQRPPSVAHACSESKAVATRHGALWKVRHGRHAQWTWFQADRDVVVWTNEGDLGDLPKVVETIVIPGSSLKADADKAFQELIWEAGFRNLKAIYVETGDDFTMVDREWSPTVVSELFGFNKIVLPDQPISDDTALNISKFLEREKDTSNTPEEILEYWNKTRYTDRVSGRIGVINRPKEVMLIRRGTRTAGGGVILAYCRRHLETKSLL</sequence>
<gene>
    <name evidence="3" type="ORF">KHLLAP_LOCUS5842</name>
</gene>
<evidence type="ECO:0000256" key="1">
    <source>
        <dbReference type="SAM" id="MobiDB-lite"/>
    </source>
</evidence>
<dbReference type="EMBL" id="CAUWAG010000007">
    <property type="protein sequence ID" value="CAJ2505374.1"/>
    <property type="molecule type" value="Genomic_DNA"/>
</dbReference>
<dbReference type="AlphaFoldDB" id="A0AAI8VI51"/>
<accession>A0AAI8VI51</accession>
<reference evidence="3" key="1">
    <citation type="submission" date="2023-10" db="EMBL/GenBank/DDBJ databases">
        <authorList>
            <person name="Hackl T."/>
        </authorList>
    </citation>
    <scope>NUCLEOTIDE SEQUENCE</scope>
</reference>
<evidence type="ECO:0000313" key="3">
    <source>
        <dbReference type="EMBL" id="CAJ2505374.1"/>
    </source>
</evidence>